<proteinExistence type="predicted"/>
<dbReference type="PANTHER" id="PTHR43187">
    <property type="entry name" value="GLUTAMINE AMIDOTRANSFERASE DUG3-RELATED"/>
    <property type="match status" value="1"/>
</dbReference>
<dbReference type="KEGG" id="tmc:LMI_2271"/>
<evidence type="ECO:0000313" key="4">
    <source>
        <dbReference type="EMBL" id="SCY45509.1"/>
    </source>
</evidence>
<keyword evidence="3" id="KW-0808">Transferase</keyword>
<dbReference type="RefSeq" id="WP_045099761.1">
    <property type="nucleotide sequence ID" value="NZ_CP020614.1"/>
</dbReference>
<evidence type="ECO:0000313" key="5">
    <source>
        <dbReference type="Proteomes" id="UP000032414"/>
    </source>
</evidence>
<dbReference type="GO" id="GO:0008242">
    <property type="term" value="F:omega peptidase activity"/>
    <property type="evidence" value="ECO:0007669"/>
    <property type="project" value="TreeGrafter"/>
</dbReference>
<dbReference type="EMBL" id="LN614830">
    <property type="protein sequence ID" value="CEG61541.1"/>
    <property type="molecule type" value="Genomic_DNA"/>
</dbReference>
<dbReference type="Pfam" id="PF13230">
    <property type="entry name" value="GATase_4"/>
    <property type="match status" value="1"/>
</dbReference>
<keyword evidence="6" id="KW-1185">Reference proteome</keyword>
<organism evidence="3 5">
    <name type="scientific">Legionella micdadei</name>
    <name type="common">Tatlockia micdadei</name>
    <dbReference type="NCBI Taxonomy" id="451"/>
    <lineage>
        <taxon>Bacteria</taxon>
        <taxon>Pseudomonadati</taxon>
        <taxon>Pseudomonadota</taxon>
        <taxon>Gammaproteobacteria</taxon>
        <taxon>Legionellales</taxon>
        <taxon>Legionellaceae</taxon>
        <taxon>Legionella</taxon>
    </lineage>
</organism>
<dbReference type="InterPro" id="IPR029055">
    <property type="entry name" value="Ntn_hydrolases_N"/>
</dbReference>
<keyword evidence="1 3" id="KW-0315">Glutamine amidotransferase</keyword>
<dbReference type="SUPFAM" id="SSF56235">
    <property type="entry name" value="N-terminal nucleophile aminohydrolases (Ntn hydrolases)"/>
    <property type="match status" value="1"/>
</dbReference>
<evidence type="ECO:0000259" key="2">
    <source>
        <dbReference type="PROSITE" id="PS51278"/>
    </source>
</evidence>
<reference evidence="5" key="1">
    <citation type="submission" date="2014-09" db="EMBL/GenBank/DDBJ databases">
        <authorList>
            <person name="Gomez-Valero L."/>
        </authorList>
    </citation>
    <scope>NUCLEOTIDE SEQUENCE [LARGE SCALE GENOMIC DNA]</scope>
    <source>
        <strain evidence="5">ATCC33218</strain>
    </source>
</reference>
<sequence>MCRFIAYLGKPFVLHDLLYKPVNSLIKQSIHAQEMEHPLNGDGFGISWYVKQLDEYPGVFKSIQPAWNDSNLETLSTKIFSGCILAHVRAASRGDVNIFNTHPFIYKEYCFMHNGIINGFDKLRRQVTNQLSDEIYHWIKGQTDSELFFAVFLDFLIRSKKTFDIHVCADLVRKTLDYIETLQQKSHIKEMNFINAVISNGKTLLAMRYVSNKNEKTRSLHYAIGSGFKYQDGYCHMGNSENQAKQSVLIASEQLTSHKVEWHNVPTNHLILVDEAFQLEIQSI</sequence>
<dbReference type="PROSITE" id="PS51278">
    <property type="entry name" value="GATASE_TYPE_2"/>
    <property type="match status" value="1"/>
</dbReference>
<dbReference type="CDD" id="cd01908">
    <property type="entry name" value="YafJ"/>
    <property type="match status" value="1"/>
</dbReference>
<dbReference type="AlphaFoldDB" id="A0A098GJ64"/>
<dbReference type="Proteomes" id="UP000032414">
    <property type="component" value="Chromosome I"/>
</dbReference>
<dbReference type="GO" id="GO:0016740">
    <property type="term" value="F:transferase activity"/>
    <property type="evidence" value="ECO:0007669"/>
    <property type="project" value="UniProtKB-KW"/>
</dbReference>
<dbReference type="InterPro" id="IPR017932">
    <property type="entry name" value="GATase_2_dom"/>
</dbReference>
<accession>A0A098GJ64</accession>
<dbReference type="Proteomes" id="UP000182998">
    <property type="component" value="Unassembled WGS sequence"/>
</dbReference>
<evidence type="ECO:0000313" key="3">
    <source>
        <dbReference type="EMBL" id="CEG61541.1"/>
    </source>
</evidence>
<dbReference type="InterPro" id="IPR052373">
    <property type="entry name" value="Gamma-glu_amide_hydrolase"/>
</dbReference>
<dbReference type="GO" id="GO:0005737">
    <property type="term" value="C:cytoplasm"/>
    <property type="evidence" value="ECO:0007669"/>
    <property type="project" value="TreeGrafter"/>
</dbReference>
<dbReference type="PATRIC" id="fig|451.8.peg.3011"/>
<gene>
    <name evidence="3" type="ORF">LMI_2271</name>
    <name evidence="4" type="ORF">SAMN02982997_01748</name>
</gene>
<dbReference type="HOGENOM" id="CLU_042555_4_0_6"/>
<reference evidence="3" key="2">
    <citation type="submission" date="2014-09" db="EMBL/GenBank/DDBJ databases">
        <authorList>
            <person name="GOMEZ-VALERO Laura"/>
        </authorList>
    </citation>
    <scope>NUCLEOTIDE SEQUENCE</scope>
    <source>
        <strain evidence="3">ATCC33218</strain>
    </source>
</reference>
<dbReference type="GO" id="GO:0006751">
    <property type="term" value="P:glutathione catabolic process"/>
    <property type="evidence" value="ECO:0007669"/>
    <property type="project" value="TreeGrafter"/>
</dbReference>
<dbReference type="PANTHER" id="PTHR43187:SF1">
    <property type="entry name" value="GLUTAMINE AMIDOTRANSFERASE DUG3-RELATED"/>
    <property type="match status" value="1"/>
</dbReference>
<evidence type="ECO:0000313" key="6">
    <source>
        <dbReference type="Proteomes" id="UP000182998"/>
    </source>
</evidence>
<dbReference type="EMBL" id="FMVN01000008">
    <property type="protein sequence ID" value="SCY45509.1"/>
    <property type="molecule type" value="Genomic_DNA"/>
</dbReference>
<feature type="domain" description="Glutamine amidotransferase type-2" evidence="2">
    <location>
        <begin position="2"/>
        <end position="284"/>
    </location>
</feature>
<dbReference type="OrthoDB" id="9804310at2"/>
<reference evidence="4 6" key="3">
    <citation type="submission" date="2016-10" db="EMBL/GenBank/DDBJ databases">
        <authorList>
            <person name="Varghese N."/>
            <person name="Submissions S."/>
        </authorList>
    </citation>
    <scope>NUCLEOTIDE SEQUENCE [LARGE SCALE GENOMIC DNA]</scope>
    <source>
        <strain evidence="4 6">ATCC 33218</strain>
    </source>
</reference>
<dbReference type="Gene3D" id="3.60.20.10">
    <property type="entry name" value="Glutamine Phosphoribosylpyrophosphate, subunit 1, domain 1"/>
    <property type="match status" value="1"/>
</dbReference>
<dbReference type="GO" id="GO:0061672">
    <property type="term" value="C:glutathione hydrolase complex"/>
    <property type="evidence" value="ECO:0007669"/>
    <property type="project" value="TreeGrafter"/>
</dbReference>
<protein>
    <submittedName>
        <fullName evidence="3">Glutamine amidotransferase</fullName>
    </submittedName>
</protein>
<dbReference type="InterPro" id="IPR026869">
    <property type="entry name" value="EgtC-like"/>
</dbReference>
<name>A0A098GJ64_LEGMI</name>
<evidence type="ECO:0000256" key="1">
    <source>
        <dbReference type="ARBA" id="ARBA00022962"/>
    </source>
</evidence>